<dbReference type="Proteomes" id="UP000249008">
    <property type="component" value="Chromosome 1"/>
</dbReference>
<dbReference type="PIRSF" id="PIRSF037238">
    <property type="entry name" value="Carboxypeptidase_G2"/>
    <property type="match status" value="1"/>
</dbReference>
<dbReference type="SUPFAM" id="SSF55031">
    <property type="entry name" value="Bacterial exopeptidase dimerisation domain"/>
    <property type="match status" value="1"/>
</dbReference>
<evidence type="ECO:0000256" key="3">
    <source>
        <dbReference type="PIRSR" id="PIRSR037238-1"/>
    </source>
</evidence>
<protein>
    <submittedName>
        <fullName evidence="5">Carboxypeptidase G2</fullName>
        <ecNumber evidence="5">3.4.17.11</ecNumber>
    </submittedName>
</protein>
<feature type="active site" evidence="3">
    <location>
        <position position="89"/>
    </location>
</feature>
<dbReference type="Pfam" id="PF01546">
    <property type="entry name" value="Peptidase_M20"/>
    <property type="match status" value="1"/>
</dbReference>
<dbReference type="AlphaFoldDB" id="A0AAX2J6V6"/>
<gene>
    <name evidence="5" type="primary">cpg2_1</name>
    <name evidence="5" type="ORF">NCTC12112_00207</name>
</gene>
<dbReference type="EC" id="3.4.17.11" evidence="5"/>
<evidence type="ECO:0000259" key="4">
    <source>
        <dbReference type="Pfam" id="PF07687"/>
    </source>
</evidence>
<keyword evidence="1" id="KW-0479">Metal-binding</keyword>
<evidence type="ECO:0000256" key="1">
    <source>
        <dbReference type="ARBA" id="ARBA00022723"/>
    </source>
</evidence>
<dbReference type="InterPro" id="IPR036264">
    <property type="entry name" value="Bact_exopeptidase_dim_dom"/>
</dbReference>
<dbReference type="EMBL" id="LS483487">
    <property type="protein sequence ID" value="SQI99675.1"/>
    <property type="molecule type" value="Genomic_DNA"/>
</dbReference>
<keyword evidence="5" id="KW-0645">Protease</keyword>
<name>A0AAX2J6V6_9FUSO</name>
<dbReference type="InterPro" id="IPR017150">
    <property type="entry name" value="Pept_M20_glutamate_carboxypep"/>
</dbReference>
<dbReference type="InterPro" id="IPR050072">
    <property type="entry name" value="Peptidase_M20A"/>
</dbReference>
<dbReference type="KEGG" id="ful:C4N20_08285"/>
<dbReference type="GO" id="GO:0004180">
    <property type="term" value="F:carboxypeptidase activity"/>
    <property type="evidence" value="ECO:0007669"/>
    <property type="project" value="UniProtKB-KW"/>
</dbReference>
<dbReference type="InterPro" id="IPR011650">
    <property type="entry name" value="Peptidase_M20_dimer"/>
</dbReference>
<dbReference type="GeneID" id="78454805"/>
<feature type="domain" description="Peptidase M20 dimerisation" evidence="4">
    <location>
        <begin position="189"/>
        <end position="290"/>
    </location>
</feature>
<sequence length="391" mass="43216">MNYNLKEAFSFIDQEEKTMKKLWVDLCKYESPSADIESVNAATEFLEKNLKNFGMTTKIRKFPVGANSISAYFDNGSKDLEMALLGHLDTVHNKGLFGEEIVKVDEENNMMYGPGVLDCKGGVIVAILVARALNHIGYDKFVKLAFSGDEEVGHRFTNGEGKDFFLEEVKGFKAAIDCETGFEDGRVVVGRKGAANYKITIKGKAAHSGNEPQNGISAIREAAYKTLNIEKENDYDNIHYNVGLFDGGTSQNTIPENCTMTINVRFRKSSDVPILEAFLKKIADTSYVEGTTAVIEKLSLSDPMEETEKNHKLFELLKKNSEELGFGSPYPCYLGGGSDAAYSVALGIPTLCGMGVRGFENHTIRERAIISSMTERAKLILKTILTLPEKF</sequence>
<evidence type="ECO:0000313" key="5">
    <source>
        <dbReference type="EMBL" id="SQI99675.1"/>
    </source>
</evidence>
<dbReference type="Gene3D" id="3.40.630.10">
    <property type="entry name" value="Zn peptidases"/>
    <property type="match status" value="1"/>
</dbReference>
<evidence type="ECO:0000256" key="2">
    <source>
        <dbReference type="ARBA" id="ARBA00022801"/>
    </source>
</evidence>
<organism evidence="5 6">
    <name type="scientific">Fusobacterium ulcerans</name>
    <dbReference type="NCBI Taxonomy" id="861"/>
    <lineage>
        <taxon>Bacteria</taxon>
        <taxon>Fusobacteriati</taxon>
        <taxon>Fusobacteriota</taxon>
        <taxon>Fusobacteriia</taxon>
        <taxon>Fusobacteriales</taxon>
        <taxon>Fusobacteriaceae</taxon>
        <taxon>Fusobacterium</taxon>
    </lineage>
</organism>
<dbReference type="SUPFAM" id="SSF53187">
    <property type="entry name" value="Zn-dependent exopeptidases"/>
    <property type="match status" value="1"/>
</dbReference>
<dbReference type="GO" id="GO:0046872">
    <property type="term" value="F:metal ion binding"/>
    <property type="evidence" value="ECO:0007669"/>
    <property type="project" value="UniProtKB-KW"/>
</dbReference>
<dbReference type="InterPro" id="IPR002933">
    <property type="entry name" value="Peptidase_M20"/>
</dbReference>
<dbReference type="Pfam" id="PF07687">
    <property type="entry name" value="M20_dimer"/>
    <property type="match status" value="1"/>
</dbReference>
<evidence type="ECO:0000313" key="6">
    <source>
        <dbReference type="Proteomes" id="UP000249008"/>
    </source>
</evidence>
<proteinExistence type="predicted"/>
<keyword evidence="5" id="KW-0121">Carboxypeptidase</keyword>
<dbReference type="PANTHER" id="PTHR43808">
    <property type="entry name" value="ACETYLORNITHINE DEACETYLASE"/>
    <property type="match status" value="1"/>
</dbReference>
<dbReference type="RefSeq" id="WP_005978955.1">
    <property type="nucleotide sequence ID" value="NZ_CABKNW010000004.1"/>
</dbReference>
<accession>A0AAX2J6V6</accession>
<feature type="active site" description="Proton acceptor" evidence="3">
    <location>
        <position position="150"/>
    </location>
</feature>
<keyword evidence="2 5" id="KW-0378">Hydrolase</keyword>
<reference evidence="5 6" key="1">
    <citation type="submission" date="2018-06" db="EMBL/GenBank/DDBJ databases">
        <authorList>
            <consortium name="Pathogen Informatics"/>
            <person name="Doyle S."/>
        </authorList>
    </citation>
    <scope>NUCLEOTIDE SEQUENCE [LARGE SCALE GENOMIC DNA]</scope>
    <source>
        <strain evidence="5 6">NCTC12112</strain>
    </source>
</reference>
<dbReference type="PANTHER" id="PTHR43808:SF9">
    <property type="entry name" value="BLL0789 PROTEIN"/>
    <property type="match status" value="1"/>
</dbReference>
<dbReference type="Gene3D" id="3.30.70.360">
    <property type="match status" value="1"/>
</dbReference>